<organism evidence="1 2">
    <name type="scientific">Caerostris extrusa</name>
    <name type="common">Bark spider</name>
    <name type="synonym">Caerostris bankana</name>
    <dbReference type="NCBI Taxonomy" id="172846"/>
    <lineage>
        <taxon>Eukaryota</taxon>
        <taxon>Metazoa</taxon>
        <taxon>Ecdysozoa</taxon>
        <taxon>Arthropoda</taxon>
        <taxon>Chelicerata</taxon>
        <taxon>Arachnida</taxon>
        <taxon>Araneae</taxon>
        <taxon>Araneomorphae</taxon>
        <taxon>Entelegynae</taxon>
        <taxon>Araneoidea</taxon>
        <taxon>Araneidae</taxon>
        <taxon>Caerostris</taxon>
    </lineage>
</organism>
<name>A0AAV4WFC3_CAEEX</name>
<proteinExistence type="predicted"/>
<gene>
    <name evidence="1" type="ORF">CEXT_805571</name>
</gene>
<keyword evidence="2" id="KW-1185">Reference proteome</keyword>
<reference evidence="1 2" key="1">
    <citation type="submission" date="2021-06" db="EMBL/GenBank/DDBJ databases">
        <title>Caerostris extrusa draft genome.</title>
        <authorList>
            <person name="Kono N."/>
            <person name="Arakawa K."/>
        </authorList>
    </citation>
    <scope>NUCLEOTIDE SEQUENCE [LARGE SCALE GENOMIC DNA]</scope>
</reference>
<dbReference type="AlphaFoldDB" id="A0AAV4WFC3"/>
<evidence type="ECO:0000313" key="1">
    <source>
        <dbReference type="EMBL" id="GIY80524.1"/>
    </source>
</evidence>
<comment type="caution">
    <text evidence="1">The sequence shown here is derived from an EMBL/GenBank/DDBJ whole genome shotgun (WGS) entry which is preliminary data.</text>
</comment>
<dbReference type="EMBL" id="BPLR01016016">
    <property type="protein sequence ID" value="GIY80524.1"/>
    <property type="molecule type" value="Genomic_DNA"/>
</dbReference>
<dbReference type="Proteomes" id="UP001054945">
    <property type="component" value="Unassembled WGS sequence"/>
</dbReference>
<accession>A0AAV4WFC3</accession>
<sequence length="110" mass="13116">MCYYHTCVILKRRGKRLNETSPLSDNAANLPPPEVTDEFLYAHINEMIEIIELKSKLIADWFRPAECQTNPELQQQYDQTYLQYKEQMDAKCQSLEYPQRGARYDRKPQR</sequence>
<protein>
    <submittedName>
        <fullName evidence="1">Uncharacterized protein</fullName>
    </submittedName>
</protein>
<evidence type="ECO:0000313" key="2">
    <source>
        <dbReference type="Proteomes" id="UP001054945"/>
    </source>
</evidence>